<sequence>MADWSSCDRHSQTVSGGSYLVCRVAIASDKLSELRLIGLASVAIASLKLPELAL</sequence>
<comment type="caution">
    <text evidence="1">The sequence shown here is derived from an EMBL/GenBank/DDBJ whole genome shotgun (WGS) entry which is preliminary data.</text>
</comment>
<evidence type="ECO:0000313" key="1">
    <source>
        <dbReference type="EMBL" id="MCT7968996.1"/>
    </source>
</evidence>
<reference evidence="1 2" key="1">
    <citation type="journal article" date="2022" name="Front. Microbiol.">
        <title>High genomic differentiation and limited gene flow indicate recent cryptic speciation within the genus Laspinema (cyanobacteria).</title>
        <authorList>
            <person name="Stanojkovic A."/>
            <person name="Skoupy S."/>
            <person name="Skaloud P."/>
            <person name="Dvorak P."/>
        </authorList>
    </citation>
    <scope>NUCLEOTIDE SEQUENCE [LARGE SCALE GENOMIC DNA]</scope>
    <source>
        <strain evidence="1 2">D2a</strain>
    </source>
</reference>
<evidence type="ECO:0000313" key="2">
    <source>
        <dbReference type="Proteomes" id="UP001525890"/>
    </source>
</evidence>
<accession>A0ABT2MW74</accession>
<dbReference type="EMBL" id="JAMXFF010000040">
    <property type="protein sequence ID" value="MCT7968996.1"/>
    <property type="molecule type" value="Genomic_DNA"/>
</dbReference>
<dbReference type="RefSeq" id="WP_368008478.1">
    <property type="nucleotide sequence ID" value="NZ_JAMXFF010000040.1"/>
</dbReference>
<proteinExistence type="predicted"/>
<dbReference type="Proteomes" id="UP001525890">
    <property type="component" value="Unassembled WGS sequence"/>
</dbReference>
<gene>
    <name evidence="1" type="ORF">NG799_22035</name>
</gene>
<keyword evidence="2" id="KW-1185">Reference proteome</keyword>
<organism evidence="1 2">
    <name type="scientific">Laspinema palackyanum D2a</name>
    <dbReference type="NCBI Taxonomy" id="2953684"/>
    <lineage>
        <taxon>Bacteria</taxon>
        <taxon>Bacillati</taxon>
        <taxon>Cyanobacteriota</taxon>
        <taxon>Cyanophyceae</taxon>
        <taxon>Oscillatoriophycideae</taxon>
        <taxon>Oscillatoriales</taxon>
        <taxon>Laspinemataceae</taxon>
        <taxon>Laspinema</taxon>
        <taxon>Laspinema palackyanum</taxon>
    </lineage>
</organism>
<name>A0ABT2MW74_9CYAN</name>
<protein>
    <submittedName>
        <fullName evidence="1">Uncharacterized protein</fullName>
    </submittedName>
</protein>